<organism evidence="5 6">
    <name type="scientific">Asticcacaulis benevestitus DSM 16100 = ATCC BAA-896</name>
    <dbReference type="NCBI Taxonomy" id="1121022"/>
    <lineage>
        <taxon>Bacteria</taxon>
        <taxon>Pseudomonadati</taxon>
        <taxon>Pseudomonadota</taxon>
        <taxon>Alphaproteobacteria</taxon>
        <taxon>Caulobacterales</taxon>
        <taxon>Caulobacteraceae</taxon>
        <taxon>Asticcacaulis</taxon>
    </lineage>
</organism>
<dbReference type="InterPro" id="IPR003661">
    <property type="entry name" value="HisK_dim/P_dom"/>
</dbReference>
<dbReference type="PANTHER" id="PTHR45569">
    <property type="entry name" value="SENSOR PROTEIN KDPD"/>
    <property type="match status" value="1"/>
</dbReference>
<dbReference type="eggNOG" id="COG2205">
    <property type="taxonomic scope" value="Bacteria"/>
</dbReference>
<protein>
    <recommendedName>
        <fullName evidence="2">histidine kinase</fullName>
        <ecNumber evidence="2">2.7.13.3</ecNumber>
    </recommendedName>
</protein>
<proteinExistence type="predicted"/>
<gene>
    <name evidence="5" type="ORF">ABENE_02810</name>
</gene>
<dbReference type="OrthoDB" id="9806130at2"/>
<dbReference type="InterPro" id="IPR036890">
    <property type="entry name" value="HATPase_C_sf"/>
</dbReference>
<dbReference type="InterPro" id="IPR003594">
    <property type="entry name" value="HATPase_dom"/>
</dbReference>
<dbReference type="SUPFAM" id="SSF55874">
    <property type="entry name" value="ATPase domain of HSP90 chaperone/DNA topoisomerase II/histidine kinase"/>
    <property type="match status" value="1"/>
</dbReference>
<dbReference type="PATRIC" id="fig|1121022.4.peg.557"/>
<dbReference type="InterPro" id="IPR005467">
    <property type="entry name" value="His_kinase_dom"/>
</dbReference>
<dbReference type="STRING" id="1121022.GCA_000376105_01805"/>
<keyword evidence="6" id="KW-1185">Reference proteome</keyword>
<dbReference type="SUPFAM" id="SSF47384">
    <property type="entry name" value="Homodimeric domain of signal transducing histidine kinase"/>
    <property type="match status" value="1"/>
</dbReference>
<feature type="domain" description="Histidine kinase" evidence="4">
    <location>
        <begin position="25"/>
        <end position="250"/>
    </location>
</feature>
<dbReference type="CDD" id="cd00082">
    <property type="entry name" value="HisKA"/>
    <property type="match status" value="1"/>
</dbReference>
<dbReference type="SMART" id="SM00387">
    <property type="entry name" value="HATPase_c"/>
    <property type="match status" value="1"/>
</dbReference>
<dbReference type="PANTHER" id="PTHR45569:SF1">
    <property type="entry name" value="SENSOR PROTEIN KDPD"/>
    <property type="match status" value="1"/>
</dbReference>
<evidence type="ECO:0000313" key="5">
    <source>
        <dbReference type="EMBL" id="ESQ94036.1"/>
    </source>
</evidence>
<dbReference type="GO" id="GO:0005886">
    <property type="term" value="C:plasma membrane"/>
    <property type="evidence" value="ECO:0007669"/>
    <property type="project" value="TreeGrafter"/>
</dbReference>
<reference evidence="5 6" key="1">
    <citation type="journal article" date="2014" name="Nature">
        <title>Sequential evolution of bacterial morphology by co-option of a developmental regulator.</title>
        <authorList>
            <person name="Jiang C."/>
            <person name="Brown P.J."/>
            <person name="Ducret A."/>
            <person name="Brun Y.V."/>
        </authorList>
    </citation>
    <scope>NUCLEOTIDE SEQUENCE [LARGE SCALE GENOMIC DNA]</scope>
    <source>
        <strain evidence="5 6">DSM 16100</strain>
    </source>
</reference>
<accession>V4Q060</accession>
<dbReference type="PROSITE" id="PS50109">
    <property type="entry name" value="HIS_KIN"/>
    <property type="match status" value="1"/>
</dbReference>
<dbReference type="InterPro" id="IPR052023">
    <property type="entry name" value="Histidine_kinase_KdpD"/>
</dbReference>
<dbReference type="Pfam" id="PF02518">
    <property type="entry name" value="HATPase_c"/>
    <property type="match status" value="1"/>
</dbReference>
<dbReference type="Proteomes" id="UP000017837">
    <property type="component" value="Unassembled WGS sequence"/>
</dbReference>
<keyword evidence="3" id="KW-0597">Phosphoprotein</keyword>
<dbReference type="Gene3D" id="1.10.287.130">
    <property type="match status" value="1"/>
</dbReference>
<dbReference type="Gene3D" id="3.30.565.10">
    <property type="entry name" value="Histidine kinase-like ATPase, C-terminal domain"/>
    <property type="match status" value="1"/>
</dbReference>
<dbReference type="EMBL" id="AWGB01000005">
    <property type="protein sequence ID" value="ESQ94036.1"/>
    <property type="molecule type" value="Genomic_DNA"/>
</dbReference>
<dbReference type="InterPro" id="IPR036097">
    <property type="entry name" value="HisK_dim/P_sf"/>
</dbReference>
<dbReference type="EC" id="2.7.13.3" evidence="2"/>
<evidence type="ECO:0000256" key="2">
    <source>
        <dbReference type="ARBA" id="ARBA00012438"/>
    </source>
</evidence>
<name>V4Q060_9CAUL</name>
<dbReference type="PRINTS" id="PR00344">
    <property type="entry name" value="BCTRLSENSOR"/>
</dbReference>
<evidence type="ECO:0000256" key="1">
    <source>
        <dbReference type="ARBA" id="ARBA00000085"/>
    </source>
</evidence>
<dbReference type="SMART" id="SM00388">
    <property type="entry name" value="HisKA"/>
    <property type="match status" value="1"/>
</dbReference>
<evidence type="ECO:0000259" key="4">
    <source>
        <dbReference type="PROSITE" id="PS50109"/>
    </source>
</evidence>
<sequence length="252" mass="27876">MTPAEITSPTHDEIREYLHRQMLSSVSHDLKTPLATIIGSLEVMTMLYDKLSEEKRKSLIGSALTEAFRLDHFITNILDMAKFEADAVKPRFESAKLGNMIRDSLARLGPLKTKGEIQIKAPDDGNDELTTDPMLGARAIGLVLHNAFKYGARKGSKTNEAVPVIEVAYGLKGNEGFVSIRDHGEGIPLSQQAAVFDKYTRLQKTDQQNASTGLGLTICQYIMRLLDGRIELHNHPEGGAVFTLYYSNKKTA</sequence>
<comment type="catalytic activity">
    <reaction evidence="1">
        <text>ATP + protein L-histidine = ADP + protein N-phospho-L-histidine.</text>
        <dbReference type="EC" id="2.7.13.3"/>
    </reaction>
</comment>
<evidence type="ECO:0000256" key="3">
    <source>
        <dbReference type="ARBA" id="ARBA00022553"/>
    </source>
</evidence>
<dbReference type="Pfam" id="PF00512">
    <property type="entry name" value="HisKA"/>
    <property type="match status" value="1"/>
</dbReference>
<comment type="caution">
    <text evidence="5">The sequence shown here is derived from an EMBL/GenBank/DDBJ whole genome shotgun (WGS) entry which is preliminary data.</text>
</comment>
<dbReference type="RefSeq" id="WP_018081471.1">
    <property type="nucleotide sequence ID" value="NZ_AQWM01000005.1"/>
</dbReference>
<dbReference type="AlphaFoldDB" id="V4Q060"/>
<dbReference type="GO" id="GO:0000155">
    <property type="term" value="F:phosphorelay sensor kinase activity"/>
    <property type="evidence" value="ECO:0007669"/>
    <property type="project" value="InterPro"/>
</dbReference>
<evidence type="ECO:0000313" key="6">
    <source>
        <dbReference type="Proteomes" id="UP000017837"/>
    </source>
</evidence>
<dbReference type="InterPro" id="IPR004358">
    <property type="entry name" value="Sig_transdc_His_kin-like_C"/>
</dbReference>